<gene>
    <name evidence="1" type="ORF">NKI81_02445</name>
</gene>
<reference evidence="1 2" key="1">
    <citation type="journal article" date="2024" name="Proc. Natl. Acad. Sci. U.S.A.">
        <title>The evolutionary genomics of adaptation to stress in wild rhizobium bacteria.</title>
        <authorList>
            <person name="Kehlet-Delgado H."/>
            <person name="Montoya A.P."/>
            <person name="Jensen K.T."/>
            <person name="Wendlandt C.E."/>
            <person name="Dexheimer C."/>
            <person name="Roberts M."/>
            <person name="Torres Martinez L."/>
            <person name="Friesen M.L."/>
            <person name="Griffitts J.S."/>
            <person name="Porter S.S."/>
        </authorList>
    </citation>
    <scope>NUCLEOTIDE SEQUENCE [LARGE SCALE GENOMIC DNA]</scope>
    <source>
        <strain evidence="1 2">M0468</strain>
    </source>
</reference>
<accession>A0ACC6SSX1</accession>
<comment type="caution">
    <text evidence="1">The sequence shown here is derived from an EMBL/GenBank/DDBJ whole genome shotgun (WGS) entry which is preliminary data.</text>
</comment>
<proteinExistence type="predicted"/>
<keyword evidence="2" id="KW-1185">Reference proteome</keyword>
<evidence type="ECO:0000313" key="1">
    <source>
        <dbReference type="EMBL" id="MER9282824.1"/>
    </source>
</evidence>
<dbReference type="EMBL" id="JAMYRI010000001">
    <property type="protein sequence ID" value="MER9282824.1"/>
    <property type="molecule type" value="Genomic_DNA"/>
</dbReference>
<sequence>MTGLSDAGEFEGGIGTTYNLLGRLYVAVDQAIRAGDVARAKALRMVSEGFIEALLETGVLPGMKADDRPLPGARQLADPDEPRDLFGMLLRAAPVARLLAVRICANDRGHCQLAGARAKIVHRGGLEGPIVSFLAIWSR</sequence>
<name>A0ACC6SSX1_9HYPH</name>
<organism evidence="1 2">
    <name type="scientific">Mesorhizobium australicum</name>
    <dbReference type="NCBI Taxonomy" id="536018"/>
    <lineage>
        <taxon>Bacteria</taxon>
        <taxon>Pseudomonadati</taxon>
        <taxon>Pseudomonadota</taxon>
        <taxon>Alphaproteobacteria</taxon>
        <taxon>Hyphomicrobiales</taxon>
        <taxon>Phyllobacteriaceae</taxon>
        <taxon>Mesorhizobium</taxon>
    </lineage>
</organism>
<evidence type="ECO:0000313" key="2">
    <source>
        <dbReference type="Proteomes" id="UP001480082"/>
    </source>
</evidence>
<dbReference type="Proteomes" id="UP001480082">
    <property type="component" value="Unassembled WGS sequence"/>
</dbReference>
<protein>
    <submittedName>
        <fullName evidence="1">Uncharacterized protein</fullName>
    </submittedName>
</protein>